<feature type="binding site" description="in other chain" evidence="7">
    <location>
        <begin position="23"/>
        <end position="26"/>
    </location>
    <ligand>
        <name>IMP</name>
        <dbReference type="ChEBI" id="CHEBI:58053"/>
        <note>ligand shared between dimeric partners</note>
    </ligand>
</feature>
<dbReference type="STRING" id="1108045.GORHZ_211_00050"/>
<dbReference type="InterPro" id="IPR042109">
    <property type="entry name" value="Adenylosuccinate_synth_dom1"/>
</dbReference>
<comment type="caution">
    <text evidence="8">The sequence shown here is derived from an EMBL/GenBank/DDBJ whole genome shotgun (WGS) entry which is preliminary data.</text>
</comment>
<reference evidence="8 9" key="1">
    <citation type="submission" date="2012-08" db="EMBL/GenBank/DDBJ databases">
        <title>Whole genome shotgun sequence of Gordonia rhizosphera NBRC 16068.</title>
        <authorList>
            <person name="Takarada H."/>
            <person name="Isaki S."/>
            <person name="Hosoyama A."/>
            <person name="Tsuchikane K."/>
            <person name="Katsumata H."/>
            <person name="Baba S."/>
            <person name="Ohji S."/>
            <person name="Yamazaki S."/>
            <person name="Fujita N."/>
        </authorList>
    </citation>
    <scope>NUCLEOTIDE SEQUENCE [LARGE SCALE GENOMIC DNA]</scope>
    <source>
        <strain evidence="8 9">NBRC 16068</strain>
    </source>
</reference>
<dbReference type="eggNOG" id="COG0104">
    <property type="taxonomic scope" value="Bacteria"/>
</dbReference>
<feature type="active site" description="Proton donor" evidence="7">
    <location>
        <position position="54"/>
    </location>
</feature>
<dbReference type="Gene3D" id="3.40.440.10">
    <property type="entry name" value="Adenylosuccinate Synthetase, subunit A, domain 1"/>
    <property type="match status" value="1"/>
</dbReference>
<feature type="binding site" evidence="7">
    <location>
        <begin position="22"/>
        <end position="28"/>
    </location>
    <ligand>
        <name>GTP</name>
        <dbReference type="ChEBI" id="CHEBI:37565"/>
    </ligand>
</feature>
<evidence type="ECO:0000313" key="8">
    <source>
        <dbReference type="EMBL" id="GAB93208.1"/>
    </source>
</evidence>
<dbReference type="InterPro" id="IPR001114">
    <property type="entry name" value="Adenylosuccinate_synthetase"/>
</dbReference>
<name>K6VAH7_9ACTN</name>
<dbReference type="HAMAP" id="MF_00011">
    <property type="entry name" value="Adenylosucc_synth"/>
    <property type="match status" value="1"/>
</dbReference>
<evidence type="ECO:0000256" key="6">
    <source>
        <dbReference type="ARBA" id="ARBA00023134"/>
    </source>
</evidence>
<evidence type="ECO:0000256" key="5">
    <source>
        <dbReference type="ARBA" id="ARBA00022842"/>
    </source>
</evidence>
<keyword evidence="4 7" id="KW-0658">Purine biosynthesis</keyword>
<keyword evidence="2 7" id="KW-0479">Metal-binding</keyword>
<evidence type="ECO:0000256" key="1">
    <source>
        <dbReference type="ARBA" id="ARBA00022598"/>
    </source>
</evidence>
<proteinExistence type="inferred from homology"/>
<keyword evidence="6 7" id="KW-0342">GTP-binding</keyword>
<dbReference type="GO" id="GO:0000287">
    <property type="term" value="F:magnesium ion binding"/>
    <property type="evidence" value="ECO:0007669"/>
    <property type="project" value="UniProtKB-UniRule"/>
</dbReference>
<keyword evidence="9" id="KW-1185">Reference proteome</keyword>
<dbReference type="SUPFAM" id="SSF52540">
    <property type="entry name" value="P-loop containing nucleoside triphosphate hydrolases"/>
    <property type="match status" value="1"/>
</dbReference>
<dbReference type="InterPro" id="IPR027417">
    <property type="entry name" value="P-loop_NTPase"/>
</dbReference>
<dbReference type="Pfam" id="PF00709">
    <property type="entry name" value="Adenylsucc_synt"/>
    <property type="match status" value="1"/>
</dbReference>
<feature type="binding site" description="in other chain" evidence="7">
    <location>
        <position position="259"/>
    </location>
    <ligand>
        <name>IMP</name>
        <dbReference type="ChEBI" id="CHEBI:58053"/>
        <note>ligand shared between dimeric partners</note>
    </ligand>
</feature>
<comment type="function">
    <text evidence="7">Plays an important role in the de novo pathway of purine nucleotide biosynthesis. Catalyzes the first committed step in the biosynthesis of AMP from IMP.</text>
</comment>
<comment type="pathway">
    <text evidence="7">Purine metabolism; AMP biosynthesis via de novo pathway; AMP from IMP: step 1/2.</text>
</comment>
<evidence type="ECO:0000256" key="4">
    <source>
        <dbReference type="ARBA" id="ARBA00022755"/>
    </source>
</evidence>
<feature type="binding site" evidence="7">
    <location>
        <begin position="435"/>
        <end position="437"/>
    </location>
    <ligand>
        <name>GTP</name>
        <dbReference type="ChEBI" id="CHEBI:37565"/>
    </ligand>
</feature>
<accession>K6VAH7</accession>
<keyword evidence="3 7" id="KW-0547">Nucleotide-binding</keyword>
<dbReference type="Gene3D" id="3.90.170.10">
    <property type="entry name" value="Adenylosuccinate Synthetase, subunit A, domain 3"/>
    <property type="match status" value="1"/>
</dbReference>
<protein>
    <recommendedName>
        <fullName evidence="7">Adenylosuccinate synthetase</fullName>
        <shortName evidence="7">AMPSase</shortName>
        <shortName evidence="7">AdSS</shortName>
        <ecNumber evidence="7">6.3.4.4</ecNumber>
    </recommendedName>
    <alternativeName>
        <fullName evidence="7">IMP--aspartate ligase</fullName>
    </alternativeName>
</protein>
<feature type="binding site" description="in other chain" evidence="7">
    <location>
        <position position="142"/>
    </location>
    <ligand>
        <name>IMP</name>
        <dbReference type="ChEBI" id="CHEBI:58053"/>
        <note>ligand shared between dimeric partners</note>
    </ligand>
</feature>
<dbReference type="UniPathway" id="UPA00075">
    <property type="reaction ID" value="UER00335"/>
</dbReference>
<feature type="active site" description="Proton acceptor" evidence="7">
    <location>
        <position position="23"/>
    </location>
</feature>
<evidence type="ECO:0000313" key="9">
    <source>
        <dbReference type="Proteomes" id="UP000008363"/>
    </source>
</evidence>
<comment type="caution">
    <text evidence="7">Lacks conserved residue(s) required for the propagation of feature annotation.</text>
</comment>
<dbReference type="EMBL" id="BAHC01000211">
    <property type="protein sequence ID" value="GAB93208.1"/>
    <property type="molecule type" value="Genomic_DNA"/>
</dbReference>
<organism evidence="8 9">
    <name type="scientific">Gordonia rhizosphera NBRC 16068</name>
    <dbReference type="NCBI Taxonomy" id="1108045"/>
    <lineage>
        <taxon>Bacteria</taxon>
        <taxon>Bacillati</taxon>
        <taxon>Actinomycetota</taxon>
        <taxon>Actinomycetes</taxon>
        <taxon>Mycobacteriales</taxon>
        <taxon>Gordoniaceae</taxon>
        <taxon>Gordonia</taxon>
    </lineage>
</organism>
<feature type="binding site" evidence="7">
    <location>
        <begin position="362"/>
        <end position="364"/>
    </location>
    <ligand>
        <name>GTP</name>
        <dbReference type="ChEBI" id="CHEBI:37565"/>
    </ligand>
</feature>
<dbReference type="GO" id="GO:0004019">
    <property type="term" value="F:adenylosuccinate synthase activity"/>
    <property type="evidence" value="ECO:0007669"/>
    <property type="project" value="UniProtKB-UniRule"/>
</dbReference>
<evidence type="ECO:0000256" key="3">
    <source>
        <dbReference type="ARBA" id="ARBA00022741"/>
    </source>
</evidence>
<sequence length="451" mass="47603">MTMRTTRIGSGAPMIVVGLGYGDEAKGATVDFLASRIPDTVAVVRWSGGAQAAHNVCHGGRHHTFRQFGSASFLDVRTVLRAPMMVNPLHLAIEADQLSAAGVADPFGLITADAACLVTTPIHAALNRARELLRGNARHGSTGEGIGETRAYALAVAAQARAGTRVGNFCVHTDVGDIPAPRLADLTDRAAMIRSLDALARYAAPLLDAAAHPDTAHPGVTELADTLAEIGDALRIVDDVDAHLVETMASGTVLYEGSQGVLLDEWNGFHPHTTWSTVVPRHLAAWLRAVGHDPFTLGLTRCYATRHGIGPMPTEDDLLELPDVHNREGRYQGAWRTGHLDLAALRYAAAVSGGLDGVAVSHLDALGTAGLWVAHSWDRDDAPLRPVVEGDIDALSVLTTRAAVARPDYSPLPETPDAVATLVEQATGAPVVITADGPHRADRTFTCPTIC</sequence>
<dbReference type="GO" id="GO:0044208">
    <property type="term" value="P:'de novo' AMP biosynthetic process"/>
    <property type="evidence" value="ECO:0007669"/>
    <property type="project" value="UniProtKB-UniRule"/>
</dbReference>
<dbReference type="Proteomes" id="UP000008363">
    <property type="component" value="Unassembled WGS sequence"/>
</dbReference>
<dbReference type="GO" id="GO:0046040">
    <property type="term" value="P:IMP metabolic process"/>
    <property type="evidence" value="ECO:0007669"/>
    <property type="project" value="TreeGrafter"/>
</dbReference>
<dbReference type="InterPro" id="IPR042110">
    <property type="entry name" value="Adenylosuccinate_synth_dom2"/>
</dbReference>
<comment type="similarity">
    <text evidence="7">Belongs to the adenylosuccinate synthetase family.</text>
</comment>
<evidence type="ECO:0000256" key="7">
    <source>
        <dbReference type="HAMAP-Rule" id="MF_00011"/>
    </source>
</evidence>
<feature type="binding site" evidence="7">
    <location>
        <position position="23"/>
    </location>
    <ligand>
        <name>Mg(2+)</name>
        <dbReference type="ChEBI" id="CHEBI:18420"/>
    </ligand>
</feature>
<comment type="cofactor">
    <cofactor evidence="7">
        <name>Mg(2+)</name>
        <dbReference type="ChEBI" id="CHEBI:18420"/>
    </cofactor>
    <text evidence="7">Binds 1 Mg(2+) ion per subunit.</text>
</comment>
<dbReference type="EC" id="6.3.4.4" evidence="7"/>
<dbReference type="InterPro" id="IPR042111">
    <property type="entry name" value="Adenylosuccinate_synth_dom3"/>
</dbReference>
<dbReference type="SMART" id="SM00788">
    <property type="entry name" value="Adenylsucc_synt"/>
    <property type="match status" value="1"/>
</dbReference>
<gene>
    <name evidence="7" type="primary">purA</name>
    <name evidence="8" type="ORF">GORHZ_211_00050</name>
</gene>
<dbReference type="GO" id="GO:0005525">
    <property type="term" value="F:GTP binding"/>
    <property type="evidence" value="ECO:0007669"/>
    <property type="project" value="UniProtKB-UniRule"/>
</dbReference>
<keyword evidence="1 7" id="KW-0436">Ligase</keyword>
<evidence type="ECO:0000256" key="2">
    <source>
        <dbReference type="ARBA" id="ARBA00022723"/>
    </source>
</evidence>
<dbReference type="PANTHER" id="PTHR11846:SF0">
    <property type="entry name" value="ADENYLOSUCCINATE SYNTHETASE"/>
    <property type="match status" value="1"/>
</dbReference>
<comment type="catalytic activity">
    <reaction evidence="7">
        <text>IMP + L-aspartate + GTP = N(6)-(1,2-dicarboxyethyl)-AMP + GDP + phosphate + 2 H(+)</text>
        <dbReference type="Rhea" id="RHEA:15753"/>
        <dbReference type="ChEBI" id="CHEBI:15378"/>
        <dbReference type="ChEBI" id="CHEBI:29991"/>
        <dbReference type="ChEBI" id="CHEBI:37565"/>
        <dbReference type="ChEBI" id="CHEBI:43474"/>
        <dbReference type="ChEBI" id="CHEBI:57567"/>
        <dbReference type="ChEBI" id="CHEBI:58053"/>
        <dbReference type="ChEBI" id="CHEBI:58189"/>
        <dbReference type="EC" id="6.3.4.4"/>
    </reaction>
</comment>
<comment type="subunit">
    <text evidence="7">Homodimer.</text>
</comment>
<comment type="subcellular location">
    <subcellularLocation>
        <location evidence="7">Cytoplasm</location>
    </subcellularLocation>
</comment>
<dbReference type="AlphaFoldDB" id="K6VAH7"/>
<dbReference type="PANTHER" id="PTHR11846">
    <property type="entry name" value="ADENYLOSUCCINATE SYNTHETASE"/>
    <property type="match status" value="1"/>
</dbReference>
<dbReference type="GO" id="GO:0005737">
    <property type="term" value="C:cytoplasm"/>
    <property type="evidence" value="ECO:0007669"/>
    <property type="project" value="UniProtKB-SubCell"/>
</dbReference>
<keyword evidence="5 7" id="KW-0460">Magnesium</keyword>
<feature type="binding site" description="in other chain" evidence="7">
    <location>
        <position position="274"/>
    </location>
    <ligand>
        <name>IMP</name>
        <dbReference type="ChEBI" id="CHEBI:58053"/>
        <note>ligand shared between dimeric partners</note>
    </ligand>
</feature>
<keyword evidence="7" id="KW-0963">Cytoplasm</keyword>
<dbReference type="Gene3D" id="1.10.300.10">
    <property type="entry name" value="Adenylosuccinate Synthetase, subunit A, domain 2"/>
    <property type="match status" value="1"/>
</dbReference>